<reference evidence="2 3" key="1">
    <citation type="submission" date="2015-10" db="EMBL/GenBank/DDBJ databases">
        <title>Corynebacteirum lowii and Corynebacterium oculi species nova, derived from human clinical disease and and emended description of Corynebacterium mastiditis.</title>
        <authorList>
            <person name="Bernard K."/>
            <person name="Pacheco A.L."/>
            <person name="Mcdougall C."/>
            <person name="Burtx T."/>
            <person name="Weibe D."/>
            <person name="Tyler S."/>
            <person name="Olson A.B."/>
            <person name="Cnockaert M."/>
            <person name="Eguchi H."/>
            <person name="Kuwahara T."/>
            <person name="Nakayama-Imaohji H."/>
            <person name="Boudewijins M."/>
            <person name="Van Hoecke F."/>
            <person name="Bernier A.-M."/>
            <person name="Vandamme P."/>
        </authorList>
    </citation>
    <scope>NUCLEOTIDE SEQUENCE [LARGE SCALE GENOMIC DNA]</scope>
    <source>
        <strain evidence="2 3">NML 130206</strain>
    </source>
</reference>
<dbReference type="OrthoDB" id="4427624at2"/>
<feature type="transmembrane region" description="Helical" evidence="1">
    <location>
        <begin position="21"/>
        <end position="41"/>
    </location>
</feature>
<feature type="transmembrane region" description="Helical" evidence="1">
    <location>
        <begin position="53"/>
        <end position="72"/>
    </location>
</feature>
<feature type="transmembrane region" description="Helical" evidence="1">
    <location>
        <begin position="93"/>
        <end position="119"/>
    </location>
</feature>
<feature type="transmembrane region" description="Helical" evidence="1">
    <location>
        <begin position="274"/>
        <end position="292"/>
    </location>
</feature>
<evidence type="ECO:0000313" key="2">
    <source>
        <dbReference type="EMBL" id="KQB86257.1"/>
    </source>
</evidence>
<feature type="transmembrane region" description="Helical" evidence="1">
    <location>
        <begin position="214"/>
        <end position="236"/>
    </location>
</feature>
<comment type="caution">
    <text evidence="2">The sequence shown here is derived from an EMBL/GenBank/DDBJ whole genome shotgun (WGS) entry which is preliminary data.</text>
</comment>
<feature type="transmembrane region" description="Helical" evidence="1">
    <location>
        <begin position="438"/>
        <end position="458"/>
    </location>
</feature>
<feature type="transmembrane region" description="Helical" evidence="1">
    <location>
        <begin position="368"/>
        <end position="389"/>
    </location>
</feature>
<feature type="transmembrane region" description="Helical" evidence="1">
    <location>
        <begin position="160"/>
        <end position="183"/>
    </location>
</feature>
<feature type="transmembrane region" description="Helical" evidence="1">
    <location>
        <begin position="342"/>
        <end position="362"/>
    </location>
</feature>
<keyword evidence="1" id="KW-1133">Transmembrane helix</keyword>
<proteinExistence type="predicted"/>
<organism evidence="2 3">
    <name type="scientific">Corynebacterium lowii</name>
    <dbReference type="NCBI Taxonomy" id="1544413"/>
    <lineage>
        <taxon>Bacteria</taxon>
        <taxon>Bacillati</taxon>
        <taxon>Actinomycetota</taxon>
        <taxon>Actinomycetes</taxon>
        <taxon>Mycobacteriales</taxon>
        <taxon>Corynebacteriaceae</taxon>
        <taxon>Corynebacterium</taxon>
    </lineage>
</organism>
<sequence length="469" mass="49140">MSSVLSGSLRAELLRTKGSAAMWLPLLGLLIGSVSMLFSLSSGTTGSALVAQGLYITGMAAPLSALFACLVASRERTARSGGTLWRDYSRSALRGAQVLVLAGLLGIFTVLCFGVTLALSLAHAPGEAPSVILAAALCWLSQVGVLCFFLPLARAMGTGITLLASVGWQVLGVLFAESARWWLVPPAWPVRLLLPVLDTHASLVPLAPGETPPALHTVLLACVFFCAASAAGAVLLPQVSLPRLTLPGLPAMRFSAARRSPLLAVALVARRRGIYPLIALTCLGLGYTARAYPPITTVALSSFLLLPLGTALLAVLSWGALSPAWVVSVLHNPVFRRATTAWHLGVVGLLCLCAAGTVAFAGMPLRDVALHTVLWCATGFVLVMLWLWLTVRFSGALTLGLSVVVTVVSLTLGGDVLAGTRLWVIALPSWGYSAMEGTRPLVALTICAVLLAVLLPALHRSYRCFEGRS</sequence>
<keyword evidence="3" id="KW-1185">Reference proteome</keyword>
<accession>A0A0Q0UJ57</accession>
<dbReference type="PATRIC" id="fig|1544413.3.peg.1185"/>
<dbReference type="EMBL" id="LKEV01000003">
    <property type="protein sequence ID" value="KQB86257.1"/>
    <property type="molecule type" value="Genomic_DNA"/>
</dbReference>
<dbReference type="CDD" id="cd21807">
    <property type="entry name" value="ABC-2_lan_permease_MutE_EpiE-like"/>
    <property type="match status" value="1"/>
</dbReference>
<name>A0A0Q0UJ57_9CORY</name>
<gene>
    <name evidence="2" type="ORF">Clow_01176</name>
</gene>
<feature type="transmembrane region" description="Helical" evidence="1">
    <location>
        <begin position="131"/>
        <end position="153"/>
    </location>
</feature>
<feature type="transmembrane region" description="Helical" evidence="1">
    <location>
        <begin position="304"/>
        <end position="330"/>
    </location>
</feature>
<keyword evidence="1" id="KW-0472">Membrane</keyword>
<dbReference type="RefSeq" id="WP_055177642.1">
    <property type="nucleotide sequence ID" value="NZ_JAUSQY010000001.1"/>
</dbReference>
<dbReference type="Proteomes" id="UP000050488">
    <property type="component" value="Unassembled WGS sequence"/>
</dbReference>
<dbReference type="InterPro" id="IPR021205">
    <property type="entry name" value="Lanti_perm_SpaE/MutE/EpiE-like"/>
</dbReference>
<protein>
    <submittedName>
        <fullName evidence="2">ABC-2 family transporter protein</fullName>
    </submittedName>
</protein>
<feature type="transmembrane region" description="Helical" evidence="1">
    <location>
        <begin position="396"/>
        <end position="418"/>
    </location>
</feature>
<dbReference type="STRING" id="1544413.Clow_01176"/>
<evidence type="ECO:0000256" key="1">
    <source>
        <dbReference type="SAM" id="Phobius"/>
    </source>
</evidence>
<keyword evidence="1" id="KW-0812">Transmembrane</keyword>
<dbReference type="AlphaFoldDB" id="A0A0Q0UJ57"/>
<evidence type="ECO:0000313" key="3">
    <source>
        <dbReference type="Proteomes" id="UP000050488"/>
    </source>
</evidence>